<protein>
    <submittedName>
        <fullName evidence="6">Cyanophycin synthetase</fullName>
        <ecNumber evidence="6">6.3.2.29</ecNumber>
        <ecNumber evidence="6">6.3.2.30</ecNumber>
    </submittedName>
</protein>
<feature type="domain" description="ATP-grasp" evidence="5">
    <location>
        <begin position="224"/>
        <end position="477"/>
    </location>
</feature>
<dbReference type="RefSeq" id="WP_163652251.1">
    <property type="nucleotide sequence ID" value="NZ_JAAGRN010000003.1"/>
</dbReference>
<dbReference type="Gene3D" id="3.30.1490.20">
    <property type="entry name" value="ATP-grasp fold, A domain"/>
    <property type="match status" value="1"/>
</dbReference>
<comment type="caution">
    <text evidence="6">The sequence shown here is derived from an EMBL/GenBank/DDBJ whole genome shotgun (WGS) entry which is preliminary data.</text>
</comment>
<dbReference type="Pfam" id="PF13549">
    <property type="entry name" value="ATP-grasp_5"/>
    <property type="match status" value="1"/>
</dbReference>
<reference evidence="6" key="1">
    <citation type="submission" date="2020-02" db="EMBL/GenBank/DDBJ databases">
        <authorList>
            <person name="Chen W.-M."/>
        </authorList>
    </citation>
    <scope>NUCLEOTIDE SEQUENCE</scope>
    <source>
        <strain evidence="6">NBD-18</strain>
    </source>
</reference>
<sequence length="733" mass="79648">MNSSKILFQRLITLRGPNMWTYRPVIEAWVDLGPESRQNAGEAKASYDRLCQWLPLLLKPVQPNPGASDCLNKFKKGVLTAELLEQVTMTLQQMAGMPGGFSDTHRTSMPRVAKVIVRAWHEKVTLFALHAARDLILAAIENIDYPIEKQVDTLHKMMQEYCLGPSTACIVDAADDRDIPAIRLSAGNLLQLGYGVNQRRIWTAETDNTSAIAETISRDKDLTKSLLEACGVPVPQGRHVEQVEDAWQAAQDIGLPVVVKPSDGNHQRGVFINLSTQHEVEAAYRVAVLEGSSVLVEQYIQGVEHRLLIVGGKMVAAAKGQNAQVIGDGVRNIAELIETQINADPLRGHEDDLPLNFVRMSEAVRLEIARQGLTEQSIPESGRAVVVQRIGNVAIDCTDEVHPEVAAVAQTAAKIVGLDIAGIDLVAHDISRPLNRQGGAIVEVNAGPGLLMHLKPVSGKVRHVGRDIVDYTFAAGDMARVPVVGITGARGKTMTARILFRLLSLHGLRTGIACSDGLFVDRRQLQAGDCASFDHGRNVLLNREVQAAIIENGCQQILTEGLAYERCEVGIITNINWDEDLAHHDVLDDEERIKVYRTQMDVVLPQGMAVLNADDARVIDLARFCDGRITLFGMQASLATISKHIAQGGRAVLVDHGQLVMTEGGTRFNLCPIKAIPVTEQGKNAAQIHNALAAAAAAWALGLSPDLIEAGLISFDPEQSISSHFITHHAVIS</sequence>
<dbReference type="GO" id="GO:0005524">
    <property type="term" value="F:ATP binding"/>
    <property type="evidence" value="ECO:0007669"/>
    <property type="project" value="UniProtKB-UniRule"/>
</dbReference>
<dbReference type="GO" id="GO:0071161">
    <property type="term" value="F:cyanophycin synthetase activity (L-arginine-adding)"/>
    <property type="evidence" value="ECO:0007669"/>
    <property type="project" value="UniProtKB-EC"/>
</dbReference>
<dbReference type="EMBL" id="JAAGRN010000003">
    <property type="protein sequence ID" value="NDY82624.1"/>
    <property type="molecule type" value="Genomic_DNA"/>
</dbReference>
<dbReference type="InterPro" id="IPR011810">
    <property type="entry name" value="Cya_phycin_syn"/>
</dbReference>
<dbReference type="NCBIfam" id="NF010623">
    <property type="entry name" value="PRK14016.1"/>
    <property type="match status" value="1"/>
</dbReference>
<keyword evidence="1 6" id="KW-0436">Ligase</keyword>
<dbReference type="SUPFAM" id="SSF56059">
    <property type="entry name" value="Glutathione synthetase ATP-binding domain-like"/>
    <property type="match status" value="1"/>
</dbReference>
<dbReference type="InterPro" id="IPR036565">
    <property type="entry name" value="Mur-like_cat_sf"/>
</dbReference>
<dbReference type="Pfam" id="PF08245">
    <property type="entry name" value="Mur_ligase_M"/>
    <property type="match status" value="1"/>
</dbReference>
<dbReference type="PANTHER" id="PTHR23135:SF18">
    <property type="entry name" value="CYANOPHYCIN SYNTHETASE"/>
    <property type="match status" value="1"/>
</dbReference>
<dbReference type="AlphaFoldDB" id="A0A6B2QZ95"/>
<dbReference type="GO" id="GO:0071160">
    <property type="term" value="F:cyanophycin synthetase activity (L-aspartate-adding)"/>
    <property type="evidence" value="ECO:0007669"/>
    <property type="project" value="UniProtKB-EC"/>
</dbReference>
<dbReference type="GO" id="GO:0046872">
    <property type="term" value="F:metal ion binding"/>
    <property type="evidence" value="ECO:0007669"/>
    <property type="project" value="InterPro"/>
</dbReference>
<proteinExistence type="predicted"/>
<dbReference type="PANTHER" id="PTHR23135">
    <property type="entry name" value="MUR LIGASE FAMILY MEMBER"/>
    <property type="match status" value="1"/>
</dbReference>
<evidence type="ECO:0000256" key="3">
    <source>
        <dbReference type="ARBA" id="ARBA00022840"/>
    </source>
</evidence>
<name>A0A6B2QZ95_9BURK</name>
<gene>
    <name evidence="6" type="primary">cphA</name>
    <name evidence="6" type="ORF">G3I67_05190</name>
</gene>
<dbReference type="Gene3D" id="3.30.470.20">
    <property type="entry name" value="ATP-grasp fold, B domain"/>
    <property type="match status" value="1"/>
</dbReference>
<keyword evidence="3 4" id="KW-0067">ATP-binding</keyword>
<dbReference type="PROSITE" id="PS50975">
    <property type="entry name" value="ATP_GRASP"/>
    <property type="match status" value="1"/>
</dbReference>
<dbReference type="SUPFAM" id="SSF53623">
    <property type="entry name" value="MurD-like peptide ligases, catalytic domain"/>
    <property type="match status" value="1"/>
</dbReference>
<dbReference type="Gene3D" id="3.40.1190.10">
    <property type="entry name" value="Mur-like, catalytic domain"/>
    <property type="match status" value="1"/>
</dbReference>
<accession>A0A6B2QZ95</accession>
<dbReference type="InterPro" id="IPR011761">
    <property type="entry name" value="ATP-grasp"/>
</dbReference>
<dbReference type="Pfam" id="PF18921">
    <property type="entry name" value="Cyanophycin_syn"/>
    <property type="match status" value="1"/>
</dbReference>
<evidence type="ECO:0000256" key="4">
    <source>
        <dbReference type="PROSITE-ProRule" id="PRU00409"/>
    </source>
</evidence>
<organism evidence="6">
    <name type="scientific">Sheuella amnicola</name>
    <dbReference type="NCBI Taxonomy" id="2707330"/>
    <lineage>
        <taxon>Bacteria</taxon>
        <taxon>Pseudomonadati</taxon>
        <taxon>Pseudomonadota</taxon>
        <taxon>Betaproteobacteria</taxon>
        <taxon>Burkholderiales</taxon>
        <taxon>Alcaligenaceae</taxon>
        <taxon>Sheuella</taxon>
    </lineage>
</organism>
<keyword evidence="2 4" id="KW-0547">Nucleotide-binding</keyword>
<dbReference type="InterPro" id="IPR013221">
    <property type="entry name" value="Mur_ligase_cen"/>
</dbReference>
<evidence type="ECO:0000313" key="6">
    <source>
        <dbReference type="EMBL" id="NDY82624.1"/>
    </source>
</evidence>
<dbReference type="InterPro" id="IPR044019">
    <property type="entry name" value="Cyanophycin_syn_N"/>
</dbReference>
<dbReference type="NCBIfam" id="TIGR02068">
    <property type="entry name" value="cya_phycin_syn"/>
    <property type="match status" value="1"/>
</dbReference>
<dbReference type="InterPro" id="IPR013815">
    <property type="entry name" value="ATP_grasp_subdomain_1"/>
</dbReference>
<dbReference type="EC" id="6.3.2.29" evidence="6"/>
<evidence type="ECO:0000259" key="5">
    <source>
        <dbReference type="PROSITE" id="PS50975"/>
    </source>
</evidence>
<evidence type="ECO:0000256" key="1">
    <source>
        <dbReference type="ARBA" id="ARBA00022598"/>
    </source>
</evidence>
<evidence type="ECO:0000256" key="2">
    <source>
        <dbReference type="ARBA" id="ARBA00022741"/>
    </source>
</evidence>
<dbReference type="EC" id="6.3.2.30" evidence="6"/>